<sequence>MKILSLDSSTESATCAILDEYKLFGEITFNYKKQHSTVLMPIIDKLLKDLNIDINSLDGFVVSKGPGSFTGLRIGAAVIKGLSQGTGKPFIGVSSLDALAYNLCYTPGIICPILDALRGNVYTALYNFKNDNLNITSKYMIIPIDDLIELLNHHNKPVYFLGDAVPKFKEKLMSKIKDVHFAPIHLNVVKASSLGELGLKLLDSGFKDDLYEFAPVYLRKSQAEREYEKKLESYKND</sequence>
<dbReference type="PANTHER" id="PTHR11735:SF11">
    <property type="entry name" value="TRNA THREONYLCARBAMOYLADENOSINE BIOSYNTHESIS PROTEIN TSAB"/>
    <property type="match status" value="1"/>
</dbReference>
<dbReference type="Pfam" id="PF00814">
    <property type="entry name" value="TsaD"/>
    <property type="match status" value="1"/>
</dbReference>
<dbReference type="RefSeq" id="WP_369703702.1">
    <property type="nucleotide sequence ID" value="NZ_JBGEWD010000004.1"/>
</dbReference>
<comment type="caution">
    <text evidence="2">The sequence shown here is derived from an EMBL/GenBank/DDBJ whole genome shotgun (WGS) entry which is preliminary data.</text>
</comment>
<keyword evidence="2" id="KW-0808">Transferase</keyword>
<proteinExistence type="predicted"/>
<dbReference type="SUPFAM" id="SSF53067">
    <property type="entry name" value="Actin-like ATPase domain"/>
    <property type="match status" value="2"/>
</dbReference>
<name>A0ABV4BSN3_9CLOT</name>
<dbReference type="NCBIfam" id="TIGR03725">
    <property type="entry name" value="T6A_YeaZ"/>
    <property type="match status" value="1"/>
</dbReference>
<dbReference type="CDD" id="cd24032">
    <property type="entry name" value="ASKHA_NBD_TsaB"/>
    <property type="match status" value="1"/>
</dbReference>
<gene>
    <name evidence="2" type="primary">tsaB</name>
    <name evidence="2" type="ORF">AB8U03_06355</name>
</gene>
<dbReference type="EMBL" id="JBGEWD010000004">
    <property type="protein sequence ID" value="MEY7999818.1"/>
    <property type="molecule type" value="Genomic_DNA"/>
</dbReference>
<organism evidence="2 3">
    <name type="scientific">Clostridium moutaii</name>
    <dbReference type="NCBI Taxonomy" id="3240932"/>
    <lineage>
        <taxon>Bacteria</taxon>
        <taxon>Bacillati</taxon>
        <taxon>Bacillota</taxon>
        <taxon>Clostridia</taxon>
        <taxon>Eubacteriales</taxon>
        <taxon>Clostridiaceae</taxon>
        <taxon>Clostridium</taxon>
    </lineage>
</organism>
<dbReference type="Gene3D" id="3.30.420.40">
    <property type="match status" value="2"/>
</dbReference>
<keyword evidence="3" id="KW-1185">Reference proteome</keyword>
<keyword evidence="2" id="KW-0012">Acyltransferase</keyword>
<dbReference type="InterPro" id="IPR000905">
    <property type="entry name" value="Gcp-like_dom"/>
</dbReference>
<feature type="domain" description="Gcp-like" evidence="1">
    <location>
        <begin position="30"/>
        <end position="226"/>
    </location>
</feature>
<accession>A0ABV4BSN3</accession>
<evidence type="ECO:0000259" key="1">
    <source>
        <dbReference type="Pfam" id="PF00814"/>
    </source>
</evidence>
<reference evidence="2 3" key="1">
    <citation type="submission" date="2024-08" db="EMBL/GenBank/DDBJ databases">
        <title>Clostridium lapicellarii sp. nov., and Clostridium renhuaiense sp. nov., two species isolated from the mud in a fermentation cellar used for producing sauce-flavour Chinese liquors.</title>
        <authorList>
            <person name="Yang F."/>
            <person name="Wang H."/>
            <person name="Chen L.Q."/>
            <person name="Zhou N."/>
            <person name="Lu J.J."/>
            <person name="Pu X.X."/>
            <person name="Wan B."/>
            <person name="Wang L."/>
            <person name="Liu S.J."/>
        </authorList>
    </citation>
    <scope>NUCLEOTIDE SEQUENCE [LARGE SCALE GENOMIC DNA]</scope>
    <source>
        <strain evidence="2 3">MT-5</strain>
    </source>
</reference>
<dbReference type="PANTHER" id="PTHR11735">
    <property type="entry name" value="TRNA N6-ADENOSINE THREONYLCARBAMOYLTRANSFERASE"/>
    <property type="match status" value="1"/>
</dbReference>
<protein>
    <submittedName>
        <fullName evidence="2">tRNA (Adenosine(37)-N6)-threonylcarbamoyltransferase complex dimerization subunit type 1 TsaB</fullName>
        <ecNumber evidence="2">2.3.1.234</ecNumber>
    </submittedName>
</protein>
<dbReference type="InterPro" id="IPR022496">
    <property type="entry name" value="T6A_TsaB"/>
</dbReference>
<dbReference type="GO" id="GO:0061711">
    <property type="term" value="F:tRNA N(6)-L-threonylcarbamoyladenine synthase activity"/>
    <property type="evidence" value="ECO:0007669"/>
    <property type="project" value="UniProtKB-EC"/>
</dbReference>
<dbReference type="InterPro" id="IPR043129">
    <property type="entry name" value="ATPase_NBD"/>
</dbReference>
<evidence type="ECO:0000313" key="3">
    <source>
        <dbReference type="Proteomes" id="UP001564657"/>
    </source>
</evidence>
<evidence type="ECO:0000313" key="2">
    <source>
        <dbReference type="EMBL" id="MEY7999818.1"/>
    </source>
</evidence>
<dbReference type="Proteomes" id="UP001564657">
    <property type="component" value="Unassembled WGS sequence"/>
</dbReference>
<dbReference type="EC" id="2.3.1.234" evidence="2"/>